<reference evidence="2 3" key="1">
    <citation type="submission" date="2019-12" db="EMBL/GenBank/DDBJ databases">
        <title>Whole genome sequences of Lactococcus raffinolactis strains isolated from sewage.</title>
        <authorList>
            <person name="Ybazeta G."/>
            <person name="Ross M."/>
            <person name="Brabant-Kirwan D."/>
            <person name="Saleh M."/>
            <person name="Dillon J.A."/>
            <person name="Splinter K."/>
            <person name="Nokhbeh R."/>
        </authorList>
    </citation>
    <scope>NUCLEOTIDE SEQUENCE [LARGE SCALE GENOMIC DNA]</scope>
    <source>
        <strain evidence="2 3">Lr_19_5</strain>
    </source>
</reference>
<dbReference type="InterPro" id="IPR010359">
    <property type="entry name" value="IrrE_HExxH"/>
</dbReference>
<accession>A0A6H0UD86</accession>
<dbReference type="Gene3D" id="1.10.10.2910">
    <property type="match status" value="1"/>
</dbReference>
<evidence type="ECO:0000313" key="3">
    <source>
        <dbReference type="Proteomes" id="UP000501945"/>
    </source>
</evidence>
<dbReference type="AlphaFoldDB" id="A0A6H0UD86"/>
<dbReference type="RefSeq" id="WP_167838265.1">
    <property type="nucleotide sequence ID" value="NZ_CP047616.1"/>
</dbReference>
<sequence>MLKKIIRKIKELGIDIEYDYFDGHGFFAIENDKPILFIDERLNEIETSLTLLHETAHFLNEDGDKYITNHFQNDNLEFEANKYMIREVMKKLDEKYDFTTDTNYQQIIDSLNLPYHLDGVIIDEFNSIISDKFGMTPYCETDYFYE</sequence>
<name>A0A6H0UD86_9LACT</name>
<evidence type="ECO:0000259" key="1">
    <source>
        <dbReference type="Pfam" id="PF06114"/>
    </source>
</evidence>
<evidence type="ECO:0000313" key="2">
    <source>
        <dbReference type="EMBL" id="QIW52827.1"/>
    </source>
</evidence>
<feature type="domain" description="IrrE N-terminal-like" evidence="1">
    <location>
        <begin position="19"/>
        <end position="91"/>
    </location>
</feature>
<proteinExistence type="predicted"/>
<protein>
    <submittedName>
        <fullName evidence="2">ImmA/IrrE family metallo-endopeptidase</fullName>
    </submittedName>
</protein>
<organism evidence="2 3">
    <name type="scientific">Pseudolactococcus raffinolactis</name>
    <dbReference type="NCBI Taxonomy" id="1366"/>
    <lineage>
        <taxon>Bacteria</taxon>
        <taxon>Bacillati</taxon>
        <taxon>Bacillota</taxon>
        <taxon>Bacilli</taxon>
        <taxon>Lactobacillales</taxon>
        <taxon>Streptococcaceae</taxon>
        <taxon>Pseudolactococcus</taxon>
    </lineage>
</organism>
<dbReference type="EMBL" id="CP047616">
    <property type="protein sequence ID" value="QIW52827.1"/>
    <property type="molecule type" value="Genomic_DNA"/>
</dbReference>
<dbReference type="Proteomes" id="UP000501945">
    <property type="component" value="Chromosome"/>
</dbReference>
<gene>
    <name evidence="2" type="ORF">GU336_00880</name>
</gene>
<dbReference type="Pfam" id="PF06114">
    <property type="entry name" value="Peptidase_M78"/>
    <property type="match status" value="1"/>
</dbReference>